<proteinExistence type="inferred from homology"/>
<dbReference type="RefSeq" id="WP_088386601.1">
    <property type="nucleotide sequence ID" value="NZ_NIOF01000010.1"/>
</dbReference>
<evidence type="ECO:0000313" key="8">
    <source>
        <dbReference type="EMBL" id="OWQ87026.1"/>
    </source>
</evidence>
<dbReference type="Pfam" id="PF00005">
    <property type="entry name" value="ABC_tran"/>
    <property type="match status" value="1"/>
</dbReference>
<feature type="domain" description="ABC transporter" evidence="7">
    <location>
        <begin position="17"/>
        <end position="256"/>
    </location>
</feature>
<evidence type="ECO:0000256" key="2">
    <source>
        <dbReference type="ARBA" id="ARBA00022448"/>
    </source>
</evidence>
<dbReference type="Proteomes" id="UP000197468">
    <property type="component" value="Unassembled WGS sequence"/>
</dbReference>
<keyword evidence="9" id="KW-1185">Reference proteome</keyword>
<keyword evidence="2" id="KW-0813">Transport</keyword>
<dbReference type="SMART" id="SM00382">
    <property type="entry name" value="AAA"/>
    <property type="match status" value="1"/>
</dbReference>
<dbReference type="InterPro" id="IPR003439">
    <property type="entry name" value="ABC_transporter-like_ATP-bd"/>
</dbReference>
<dbReference type="InterPro" id="IPR017871">
    <property type="entry name" value="ABC_transporter-like_CS"/>
</dbReference>
<dbReference type="GO" id="GO:0015807">
    <property type="term" value="P:L-amino acid transport"/>
    <property type="evidence" value="ECO:0007669"/>
    <property type="project" value="TreeGrafter"/>
</dbReference>
<dbReference type="PANTHER" id="PTHR43820">
    <property type="entry name" value="HIGH-AFFINITY BRANCHED-CHAIN AMINO ACID TRANSPORT ATP-BINDING PROTEIN LIVF"/>
    <property type="match status" value="1"/>
</dbReference>
<dbReference type="GO" id="GO:0015658">
    <property type="term" value="F:branched-chain amino acid transmembrane transporter activity"/>
    <property type="evidence" value="ECO:0007669"/>
    <property type="project" value="TreeGrafter"/>
</dbReference>
<reference evidence="8 9" key="1">
    <citation type="journal article" date="2008" name="Int. J. Syst. Evol. Microbiol.">
        <title>Description of Roseateles aquatilis sp. nov. and Roseateles terrae sp. nov., in the class Betaproteobacteria, and emended description of the genus Roseateles.</title>
        <authorList>
            <person name="Gomila M."/>
            <person name="Bowien B."/>
            <person name="Falsen E."/>
            <person name="Moore E.R."/>
            <person name="Lalucat J."/>
        </authorList>
    </citation>
    <scope>NUCLEOTIDE SEQUENCE [LARGE SCALE GENOMIC DNA]</scope>
    <source>
        <strain evidence="8 9">CCUG 48205</strain>
    </source>
</reference>
<dbReference type="SUPFAM" id="SSF52540">
    <property type="entry name" value="P-loop containing nucleoside triphosphate hydrolases"/>
    <property type="match status" value="1"/>
</dbReference>
<evidence type="ECO:0000256" key="3">
    <source>
        <dbReference type="ARBA" id="ARBA00022475"/>
    </source>
</evidence>
<dbReference type="InterPro" id="IPR003593">
    <property type="entry name" value="AAA+_ATPase"/>
</dbReference>
<comment type="caution">
    <text evidence="8">The sequence shown here is derived from an EMBL/GenBank/DDBJ whole genome shotgun (WGS) entry which is preliminary data.</text>
</comment>
<protein>
    <submittedName>
        <fullName evidence="8">ABC transporter ATP-binding protein</fullName>
    </submittedName>
</protein>
<dbReference type="EMBL" id="NIOF01000010">
    <property type="protein sequence ID" value="OWQ87026.1"/>
    <property type="molecule type" value="Genomic_DNA"/>
</dbReference>
<dbReference type="PROSITE" id="PS50893">
    <property type="entry name" value="ABC_TRANSPORTER_2"/>
    <property type="match status" value="1"/>
</dbReference>
<dbReference type="PANTHER" id="PTHR43820:SF2">
    <property type="entry name" value="ABC TRANSPORTER ATP-BINDING PROTEIN"/>
    <property type="match status" value="1"/>
</dbReference>
<gene>
    <name evidence="8" type="ORF">CDN99_19715</name>
</gene>
<evidence type="ECO:0000259" key="7">
    <source>
        <dbReference type="PROSITE" id="PS50893"/>
    </source>
</evidence>
<evidence type="ECO:0000256" key="1">
    <source>
        <dbReference type="ARBA" id="ARBA00005417"/>
    </source>
</evidence>
<keyword evidence="6" id="KW-0029">Amino-acid transport</keyword>
<accession>A0A246J363</accession>
<dbReference type="AlphaFoldDB" id="A0A246J363"/>
<keyword evidence="4" id="KW-0547">Nucleotide-binding</keyword>
<comment type="similarity">
    <text evidence="1">Belongs to the ABC transporter superfamily.</text>
</comment>
<dbReference type="GO" id="GO:0016887">
    <property type="term" value="F:ATP hydrolysis activity"/>
    <property type="evidence" value="ECO:0007669"/>
    <property type="project" value="InterPro"/>
</dbReference>
<dbReference type="CDD" id="cd03224">
    <property type="entry name" value="ABC_TM1139_LivF_branched"/>
    <property type="match status" value="1"/>
</dbReference>
<keyword evidence="3" id="KW-0472">Membrane</keyword>
<evidence type="ECO:0000256" key="5">
    <source>
        <dbReference type="ARBA" id="ARBA00022840"/>
    </source>
</evidence>
<name>A0A246J363_9BURK</name>
<dbReference type="PROSITE" id="PS00211">
    <property type="entry name" value="ABC_TRANSPORTER_1"/>
    <property type="match status" value="1"/>
</dbReference>
<dbReference type="InterPro" id="IPR027417">
    <property type="entry name" value="P-loop_NTPase"/>
</dbReference>
<sequence length="262" mass="28402">MAPAPPLPGAVVAPPLLRLEGVHTHIGAYHILHGVDLAVPEGEVTMLLGRNGAGKTTTLRTVMGLWRASAGRVLLAERPIQALPTPEIAQADIAYVPENMGIFGDLTVRENLLLAARRARSLDDLDTGRLDWLLGLFPALRKFWLHPAGKLSGGQKQMLAIARAMVEPRRLLLIDEPTKGLAPAMIRNLIEALREVRRGGAREEQPTTVLLVEQNFMVARALGDSVAVMDDGRVVHAGRMTDLAEDEALQHRLLGLSLAAHQ</sequence>
<dbReference type="InterPro" id="IPR052156">
    <property type="entry name" value="BCAA_Transport_ATP-bd_LivF"/>
</dbReference>
<dbReference type="Gene3D" id="3.40.50.300">
    <property type="entry name" value="P-loop containing nucleotide triphosphate hydrolases"/>
    <property type="match status" value="1"/>
</dbReference>
<evidence type="ECO:0000313" key="9">
    <source>
        <dbReference type="Proteomes" id="UP000197468"/>
    </source>
</evidence>
<dbReference type="GO" id="GO:0005524">
    <property type="term" value="F:ATP binding"/>
    <property type="evidence" value="ECO:0007669"/>
    <property type="project" value="UniProtKB-KW"/>
</dbReference>
<keyword evidence="5 8" id="KW-0067">ATP-binding</keyword>
<evidence type="ECO:0000256" key="4">
    <source>
        <dbReference type="ARBA" id="ARBA00022741"/>
    </source>
</evidence>
<organism evidence="8 9">
    <name type="scientific">Roseateles aquatilis</name>
    <dbReference type="NCBI Taxonomy" id="431061"/>
    <lineage>
        <taxon>Bacteria</taxon>
        <taxon>Pseudomonadati</taxon>
        <taxon>Pseudomonadota</taxon>
        <taxon>Betaproteobacteria</taxon>
        <taxon>Burkholderiales</taxon>
        <taxon>Sphaerotilaceae</taxon>
        <taxon>Roseateles</taxon>
    </lineage>
</organism>
<dbReference type="OrthoDB" id="9776369at2"/>
<evidence type="ECO:0000256" key="6">
    <source>
        <dbReference type="ARBA" id="ARBA00022970"/>
    </source>
</evidence>
<keyword evidence="3" id="KW-1003">Cell membrane</keyword>